<organism evidence="2 3">
    <name type="scientific">Streptomyces flavotricini</name>
    <dbReference type="NCBI Taxonomy" id="66888"/>
    <lineage>
        <taxon>Bacteria</taxon>
        <taxon>Bacillati</taxon>
        <taxon>Actinomycetota</taxon>
        <taxon>Actinomycetes</taxon>
        <taxon>Kitasatosporales</taxon>
        <taxon>Streptomycetaceae</taxon>
        <taxon>Streptomyces</taxon>
    </lineage>
</organism>
<feature type="region of interest" description="Disordered" evidence="1">
    <location>
        <begin position="1"/>
        <end position="22"/>
    </location>
</feature>
<reference evidence="2 3" key="1">
    <citation type="submission" date="2021-08" db="EMBL/GenBank/DDBJ databases">
        <title>Genomic Architecture of Streptomyces flavotricini NGL1 and Streptomyces erythrochromogenes HMS4 With Differential Plant Beneficial attributes and laccase production capabilities.</title>
        <authorList>
            <person name="Salwan R."/>
            <person name="Kaur R."/>
            <person name="Sharma V."/>
        </authorList>
    </citation>
    <scope>NUCLEOTIDE SEQUENCE [LARGE SCALE GENOMIC DNA]</scope>
    <source>
        <strain evidence="2 3">NGL1</strain>
    </source>
</reference>
<evidence type="ECO:0000313" key="2">
    <source>
        <dbReference type="EMBL" id="MCC0098371.1"/>
    </source>
</evidence>
<accession>A0ABS8EBF3</accession>
<comment type="caution">
    <text evidence="2">The sequence shown here is derived from an EMBL/GenBank/DDBJ whole genome shotgun (WGS) entry which is preliminary data.</text>
</comment>
<dbReference type="EMBL" id="JAINUL010000001">
    <property type="protein sequence ID" value="MCC0098371.1"/>
    <property type="molecule type" value="Genomic_DNA"/>
</dbReference>
<evidence type="ECO:0000313" key="3">
    <source>
        <dbReference type="Proteomes" id="UP001520654"/>
    </source>
</evidence>
<gene>
    <name evidence="2" type="ORF">K7B10_27110</name>
</gene>
<sequence length="53" mass="5963">MSFSFADPKPNKEPSFSFTGPNTADVEEQLQAIADMAHEILRLVAEVRRQIND</sequence>
<protein>
    <submittedName>
        <fullName evidence="2">Uncharacterized protein</fullName>
    </submittedName>
</protein>
<evidence type="ECO:0000256" key="1">
    <source>
        <dbReference type="SAM" id="MobiDB-lite"/>
    </source>
</evidence>
<dbReference type="Proteomes" id="UP001520654">
    <property type="component" value="Unassembled WGS sequence"/>
</dbReference>
<name>A0ABS8EBF3_9ACTN</name>
<proteinExistence type="predicted"/>
<dbReference type="RefSeq" id="WP_229340019.1">
    <property type="nucleotide sequence ID" value="NZ_JAINUL010000001.1"/>
</dbReference>
<keyword evidence="3" id="KW-1185">Reference proteome</keyword>